<accession>A0ABW8JPM0</accession>
<dbReference type="RefSeq" id="WP_404629538.1">
    <property type="nucleotide sequence ID" value="NZ_JADIKM010000001.1"/>
</dbReference>
<dbReference type="Pfam" id="PF07978">
    <property type="entry name" value="NIPSNAP"/>
    <property type="match status" value="1"/>
</dbReference>
<protein>
    <submittedName>
        <fullName evidence="2">NIPSNAP family protein</fullName>
    </submittedName>
</protein>
<evidence type="ECO:0000313" key="3">
    <source>
        <dbReference type="Proteomes" id="UP001620460"/>
    </source>
</evidence>
<dbReference type="Proteomes" id="UP001620460">
    <property type="component" value="Unassembled WGS sequence"/>
</dbReference>
<feature type="domain" description="NIPSNAP" evidence="1">
    <location>
        <begin position="13"/>
        <end position="107"/>
    </location>
</feature>
<evidence type="ECO:0000313" key="2">
    <source>
        <dbReference type="EMBL" id="MFK2902409.1"/>
    </source>
</evidence>
<organism evidence="2 3">
    <name type="scientific">Dyella ginsengisoli</name>
    <dbReference type="NCBI Taxonomy" id="363848"/>
    <lineage>
        <taxon>Bacteria</taxon>
        <taxon>Pseudomonadati</taxon>
        <taxon>Pseudomonadota</taxon>
        <taxon>Gammaproteobacteria</taxon>
        <taxon>Lysobacterales</taxon>
        <taxon>Rhodanobacteraceae</taxon>
        <taxon>Dyella</taxon>
    </lineage>
</organism>
<dbReference type="InterPro" id="IPR012577">
    <property type="entry name" value="NIPSNAP"/>
</dbReference>
<sequence length="260" mass="28424">MSAPAAQVIGVLELRQYTLRPGQRERLVSLFERAFIESQEALGIVLPGQFADADDADRFVWLRGFADMAARTRALAAFYDGPVWRAHRDEANATMIDSDDVLLLRPLQPFDLRGLVRPASGAAAAPGRVVAMVCPLRSGSARAVAQSFESRLRPRLEAHGARLLGSWVTEPARNDFPRLPVREGEPVFVWFASFEDAAQHLRWQRAIEADPATAAAIARWQDSLDGPPQYLQLTPTPRSLLRGVASTAALRDVSGGFAAA</sequence>
<comment type="caution">
    <text evidence="2">The sequence shown here is derived from an EMBL/GenBank/DDBJ whole genome shotgun (WGS) entry which is preliminary data.</text>
</comment>
<reference evidence="2 3" key="1">
    <citation type="submission" date="2020-10" db="EMBL/GenBank/DDBJ databases">
        <title>Phylogeny of dyella-like bacteria.</title>
        <authorList>
            <person name="Fu J."/>
        </authorList>
    </citation>
    <scope>NUCLEOTIDE SEQUENCE [LARGE SCALE GENOMIC DNA]</scope>
    <source>
        <strain evidence="2 3">Gsoil3046</strain>
    </source>
</reference>
<dbReference type="Gene3D" id="3.30.70.100">
    <property type="match status" value="2"/>
</dbReference>
<keyword evidence="3" id="KW-1185">Reference proteome</keyword>
<dbReference type="InterPro" id="IPR011008">
    <property type="entry name" value="Dimeric_a/b-barrel"/>
</dbReference>
<name>A0ABW8JPM0_9GAMM</name>
<evidence type="ECO:0000259" key="1">
    <source>
        <dbReference type="Pfam" id="PF07978"/>
    </source>
</evidence>
<proteinExistence type="predicted"/>
<dbReference type="SUPFAM" id="SSF54909">
    <property type="entry name" value="Dimeric alpha+beta barrel"/>
    <property type="match status" value="1"/>
</dbReference>
<gene>
    <name evidence="2" type="ORF">ISP17_00425</name>
</gene>
<dbReference type="EMBL" id="JADIKM010000001">
    <property type="protein sequence ID" value="MFK2902409.1"/>
    <property type="molecule type" value="Genomic_DNA"/>
</dbReference>